<accession>A0A1Y1CMP3</accession>
<name>A0A1Y1CMP3_9BACT</name>
<dbReference type="OrthoDB" id="1093741at2"/>
<dbReference type="KEGG" id="mbas:ALGA_2927"/>
<sequence length="292" mass="33391">MKKSFVNTIYQSIAGNLKLLLCIITIGFFSLGASANPKLASKQQIGMFKNSTLCVVLEDGTIEYNILIKEAVKKHWKSTDYEFISQEEFNQRHFDSKYSFLVLMKGVFDNDPDGVSYNYLSLVLGDKSADLTNMPELCSFPISYSDDNTMDFGYVIPAMVKFMQKHALKLESHRFMISLRGLKYYNGSSSFKDKVLLLNKDMMAIEANSPEKIKSTYSYYVKFLSGDEIQKEIATDPSNALFNFHVGPAQEDAAGKCFEMIFDVYGNLYYYNSRKITNENKDGFNLKDFRRL</sequence>
<organism evidence="1 2">
    <name type="scientific">Labilibaculum antarcticum</name>
    <dbReference type="NCBI Taxonomy" id="1717717"/>
    <lineage>
        <taxon>Bacteria</taxon>
        <taxon>Pseudomonadati</taxon>
        <taxon>Bacteroidota</taxon>
        <taxon>Bacteroidia</taxon>
        <taxon>Marinilabiliales</taxon>
        <taxon>Marinifilaceae</taxon>
        <taxon>Labilibaculum</taxon>
    </lineage>
</organism>
<reference evidence="2" key="2">
    <citation type="journal article" date="2020" name="Antonie Van Leeuwenhoek">
        <title>Labilibaculum antarcticum sp. nov., a novel facultative anaerobic, psychrotorelant bacterium isolated from marine sediment of Antarctica.</title>
        <authorList>
            <person name="Watanabe M."/>
            <person name="Kojima H."/>
            <person name="Fukui M."/>
        </authorList>
    </citation>
    <scope>NUCLEOTIDE SEQUENCE [LARGE SCALE GENOMIC DNA]</scope>
    <source>
        <strain evidence="2">SPP2</strain>
    </source>
</reference>
<protein>
    <submittedName>
        <fullName evidence="1">Uncharacterized protein</fullName>
    </submittedName>
</protein>
<gene>
    <name evidence="1" type="ORF">ALGA_2927</name>
</gene>
<reference evidence="1 2" key="1">
    <citation type="journal article" date="2018" name="Mar. Genomics">
        <title>Complete genome sequence of Marinifilaceae bacterium strain SPP2, isolated from the Antarctic marine sediment.</title>
        <authorList>
            <person name="Watanabe M."/>
            <person name="Kojima H."/>
            <person name="Fukui M."/>
        </authorList>
    </citation>
    <scope>NUCLEOTIDE SEQUENCE [LARGE SCALE GENOMIC DNA]</scope>
    <source>
        <strain evidence="1 2">SPP2</strain>
    </source>
</reference>
<dbReference type="RefSeq" id="WP_096430377.1">
    <property type="nucleotide sequence ID" value="NZ_AP018042.1"/>
</dbReference>
<evidence type="ECO:0000313" key="2">
    <source>
        <dbReference type="Proteomes" id="UP000218267"/>
    </source>
</evidence>
<proteinExistence type="predicted"/>
<keyword evidence="2" id="KW-1185">Reference proteome</keyword>
<dbReference type="AlphaFoldDB" id="A0A1Y1CMP3"/>
<evidence type="ECO:0000313" key="1">
    <source>
        <dbReference type="EMBL" id="BAX81232.1"/>
    </source>
</evidence>
<dbReference type="EMBL" id="AP018042">
    <property type="protein sequence ID" value="BAX81232.1"/>
    <property type="molecule type" value="Genomic_DNA"/>
</dbReference>
<dbReference type="Proteomes" id="UP000218267">
    <property type="component" value="Chromosome"/>
</dbReference>